<name>A0A9P6A238_PLEER</name>
<keyword evidence="2" id="KW-1185">Reference proteome</keyword>
<proteinExistence type="predicted"/>
<sequence length="193" mass="21266">MTPQIRVPSTLPAVGKTTETLVPPDVAFLEGTWHVTHSTLPMWRSKRNVRITYTPISGTSSDGGPQRVDDLVTYQSISSDKVQSVHGVDTAVIGGGADGWAWHWRGKGWLMIASSRWEVLGYGTVTEGEEEQWAVTYFAKTLFTPSGLDIYSRSQQGLSEGLLGQIKEALKGIEDEGFQRLIDGLFEVPRDVE</sequence>
<dbReference type="EMBL" id="MU154541">
    <property type="protein sequence ID" value="KAF9497846.1"/>
    <property type="molecule type" value="Genomic_DNA"/>
</dbReference>
<evidence type="ECO:0000313" key="2">
    <source>
        <dbReference type="Proteomes" id="UP000807025"/>
    </source>
</evidence>
<evidence type="ECO:0000313" key="1">
    <source>
        <dbReference type="EMBL" id="KAF9497846.1"/>
    </source>
</evidence>
<organism evidence="1 2">
    <name type="scientific">Pleurotus eryngii</name>
    <name type="common">Boletus of the steppes</name>
    <dbReference type="NCBI Taxonomy" id="5323"/>
    <lineage>
        <taxon>Eukaryota</taxon>
        <taxon>Fungi</taxon>
        <taxon>Dikarya</taxon>
        <taxon>Basidiomycota</taxon>
        <taxon>Agaricomycotina</taxon>
        <taxon>Agaricomycetes</taxon>
        <taxon>Agaricomycetidae</taxon>
        <taxon>Agaricales</taxon>
        <taxon>Pleurotineae</taxon>
        <taxon>Pleurotaceae</taxon>
        <taxon>Pleurotus</taxon>
    </lineage>
</organism>
<protein>
    <submittedName>
        <fullName evidence="1">Uncharacterized protein</fullName>
    </submittedName>
</protein>
<dbReference type="OrthoDB" id="9975758at2759"/>
<dbReference type="Proteomes" id="UP000807025">
    <property type="component" value="Unassembled WGS sequence"/>
</dbReference>
<reference evidence="1" key="1">
    <citation type="submission" date="2020-11" db="EMBL/GenBank/DDBJ databases">
        <authorList>
            <consortium name="DOE Joint Genome Institute"/>
            <person name="Ahrendt S."/>
            <person name="Riley R."/>
            <person name="Andreopoulos W."/>
            <person name="Labutti K."/>
            <person name="Pangilinan J."/>
            <person name="Ruiz-Duenas F.J."/>
            <person name="Barrasa J.M."/>
            <person name="Sanchez-Garcia M."/>
            <person name="Camarero S."/>
            <person name="Miyauchi S."/>
            <person name="Serrano A."/>
            <person name="Linde D."/>
            <person name="Babiker R."/>
            <person name="Drula E."/>
            <person name="Ayuso-Fernandez I."/>
            <person name="Pacheco R."/>
            <person name="Padilla G."/>
            <person name="Ferreira P."/>
            <person name="Barriuso J."/>
            <person name="Kellner H."/>
            <person name="Castanera R."/>
            <person name="Alfaro M."/>
            <person name="Ramirez L."/>
            <person name="Pisabarro A.G."/>
            <person name="Kuo A."/>
            <person name="Tritt A."/>
            <person name="Lipzen A."/>
            <person name="He G."/>
            <person name="Yan M."/>
            <person name="Ng V."/>
            <person name="Cullen D."/>
            <person name="Martin F."/>
            <person name="Rosso M.-N."/>
            <person name="Henrissat B."/>
            <person name="Hibbett D."/>
            <person name="Martinez A.T."/>
            <person name="Grigoriev I.V."/>
        </authorList>
    </citation>
    <scope>NUCLEOTIDE SEQUENCE</scope>
    <source>
        <strain evidence="1">ATCC 90797</strain>
    </source>
</reference>
<dbReference type="AlphaFoldDB" id="A0A9P6A238"/>
<comment type="caution">
    <text evidence="1">The sequence shown here is derived from an EMBL/GenBank/DDBJ whole genome shotgun (WGS) entry which is preliminary data.</text>
</comment>
<gene>
    <name evidence="1" type="ORF">BDN71DRAFT_1444276</name>
</gene>
<accession>A0A9P6A238</accession>